<dbReference type="Proteomes" id="UP000320839">
    <property type="component" value="Chromosome"/>
</dbReference>
<organism evidence="2 3">
    <name type="scientific">Gimesia panareensis</name>
    <dbReference type="NCBI Taxonomy" id="2527978"/>
    <lineage>
        <taxon>Bacteria</taxon>
        <taxon>Pseudomonadati</taxon>
        <taxon>Planctomycetota</taxon>
        <taxon>Planctomycetia</taxon>
        <taxon>Planctomycetales</taxon>
        <taxon>Planctomycetaceae</taxon>
        <taxon>Gimesia</taxon>
    </lineage>
</organism>
<keyword evidence="1" id="KW-0472">Membrane</keyword>
<reference evidence="2 3" key="1">
    <citation type="submission" date="2019-02" db="EMBL/GenBank/DDBJ databases">
        <title>Deep-cultivation of Planctomycetes and their phenomic and genomic characterization uncovers novel biology.</title>
        <authorList>
            <person name="Wiegand S."/>
            <person name="Jogler M."/>
            <person name="Boedeker C."/>
            <person name="Pinto D."/>
            <person name="Vollmers J."/>
            <person name="Rivas-Marin E."/>
            <person name="Kohn T."/>
            <person name="Peeters S.H."/>
            <person name="Heuer A."/>
            <person name="Rast P."/>
            <person name="Oberbeckmann S."/>
            <person name="Bunk B."/>
            <person name="Jeske O."/>
            <person name="Meyerdierks A."/>
            <person name="Storesund J.E."/>
            <person name="Kallscheuer N."/>
            <person name="Luecker S."/>
            <person name="Lage O.M."/>
            <person name="Pohl T."/>
            <person name="Merkel B.J."/>
            <person name="Hornburger P."/>
            <person name="Mueller R.-W."/>
            <person name="Bruemmer F."/>
            <person name="Labrenz M."/>
            <person name="Spormann A.M."/>
            <person name="Op den Camp H."/>
            <person name="Overmann J."/>
            <person name="Amann R."/>
            <person name="Jetten M.S.M."/>
            <person name="Mascher T."/>
            <person name="Medema M.H."/>
            <person name="Devos D.P."/>
            <person name="Kaster A.-K."/>
            <person name="Ovreas L."/>
            <person name="Rohde M."/>
            <person name="Galperin M.Y."/>
            <person name="Jogler C."/>
        </authorList>
    </citation>
    <scope>NUCLEOTIDE SEQUENCE [LARGE SCALE GENOMIC DNA]</scope>
    <source>
        <strain evidence="2 3">Pan153</strain>
    </source>
</reference>
<evidence type="ECO:0000313" key="3">
    <source>
        <dbReference type="Proteomes" id="UP000320839"/>
    </source>
</evidence>
<protein>
    <submittedName>
        <fullName evidence="2">Uncharacterized protein</fullName>
    </submittedName>
</protein>
<proteinExistence type="predicted"/>
<dbReference type="EMBL" id="CP036317">
    <property type="protein sequence ID" value="QDV20157.1"/>
    <property type="molecule type" value="Genomic_DNA"/>
</dbReference>
<gene>
    <name evidence="2" type="ORF">Pan153_48290</name>
</gene>
<accession>A0A518FUZ1</accession>
<feature type="transmembrane region" description="Helical" evidence="1">
    <location>
        <begin position="45"/>
        <end position="63"/>
    </location>
</feature>
<evidence type="ECO:0000313" key="2">
    <source>
        <dbReference type="EMBL" id="QDV20157.1"/>
    </source>
</evidence>
<sequence>MKSWIKKRISTEQVDSDRSRFQESCKNKFDSGTTRAMFTMHYIRWLHFLPFTFKAGLAGMYATE</sequence>
<evidence type="ECO:0000256" key="1">
    <source>
        <dbReference type="SAM" id="Phobius"/>
    </source>
</evidence>
<keyword evidence="1" id="KW-0812">Transmembrane</keyword>
<keyword evidence="1" id="KW-1133">Transmembrane helix</keyword>
<name>A0A518FUZ1_9PLAN</name>
<dbReference type="AlphaFoldDB" id="A0A518FUZ1"/>